<keyword evidence="3 5" id="KW-0520">NAD</keyword>
<dbReference type="CDD" id="cd01075">
    <property type="entry name" value="NAD_bind_Leu_Phe_Val_DH"/>
    <property type="match status" value="1"/>
</dbReference>
<dbReference type="GO" id="GO:0000166">
    <property type="term" value="F:nucleotide binding"/>
    <property type="evidence" value="ECO:0007669"/>
    <property type="project" value="UniProtKB-KW"/>
</dbReference>
<sequence>MGVFDMMEKYGHEQVIFNYDKRTGLKAIIAIHDTTLGPANGGCRMWDYKSEEEALEDALRLSYGMTYKSAAAGIMFGGGKTVIIGDPTRKTPEMFYALGRFVDTLHGRYYTGTDVGTTPQDFVEASKIARRFTGLPVEFGGCGNSGMITAYGVFQGMRACLREYYGEESFKGRKVSVQGVGKAGEPLIKYLQDAGAEIVAITDIDENKLYAVAKKYGVEAVDPEEIYEVECDIFSPNALGGVINDNTVEKLNCKIVAGAANNVLAESRHGARLKERNILYAPDFIINAGGIIAVADEFELGGFKLERALKKAEQIYERLLKVFAYAKEKDIPTQDAAEYLTEQLIESLAAIKRRWVNPE</sequence>
<dbReference type="InterPro" id="IPR033524">
    <property type="entry name" value="Glu/Leu/Phe/Val_DH_AS"/>
</dbReference>
<dbReference type="Pfam" id="PF02812">
    <property type="entry name" value="ELFV_dehydrog_N"/>
    <property type="match status" value="1"/>
</dbReference>
<dbReference type="SMART" id="SM00839">
    <property type="entry name" value="ELFV_dehydrog"/>
    <property type="match status" value="1"/>
</dbReference>
<dbReference type="PIRSF" id="PIRSF000188">
    <property type="entry name" value="Phe_leu_dh"/>
    <property type="match status" value="1"/>
</dbReference>
<keyword evidence="9" id="KW-1185">Reference proteome</keyword>
<name>K4LF45_THEPS</name>
<dbReference type="FunFam" id="3.40.50.10860:FF:000010">
    <property type="entry name" value="Leucine dehydrogenase"/>
    <property type="match status" value="1"/>
</dbReference>
<gene>
    <name evidence="8" type="primary">ldh</name>
    <name evidence="8" type="ordered locus">Tph_c04750</name>
</gene>
<evidence type="ECO:0000256" key="3">
    <source>
        <dbReference type="ARBA" id="ARBA00023027"/>
    </source>
</evidence>
<dbReference type="Gene3D" id="3.40.50.10860">
    <property type="entry name" value="Leucine Dehydrogenase, chain A, domain 1"/>
    <property type="match status" value="1"/>
</dbReference>
<dbReference type="GO" id="GO:0050049">
    <property type="term" value="F:L-leucine dehydrogenase activity"/>
    <property type="evidence" value="ECO:0007669"/>
    <property type="project" value="UniProtKB-EC"/>
</dbReference>
<dbReference type="OrthoDB" id="9803297at2"/>
<reference evidence="8 9" key="1">
    <citation type="journal article" date="2012" name="BMC Genomics">
        <title>Genome-guided analysis of physiological and morphological traits of the fermentative acetate oxidizer Thermacetogenium phaeum.</title>
        <authorList>
            <person name="Oehler D."/>
            <person name="Poehlein A."/>
            <person name="Leimbach A."/>
            <person name="Muller N."/>
            <person name="Daniel R."/>
            <person name="Gottschalk G."/>
            <person name="Schink B."/>
        </authorList>
    </citation>
    <scope>NUCLEOTIDE SEQUENCE [LARGE SCALE GENOMIC DNA]</scope>
    <source>
        <strain evidence="9">ATCC BAA-254 / DSM 26808 / PB</strain>
    </source>
</reference>
<keyword evidence="5" id="KW-0547">Nucleotide-binding</keyword>
<dbReference type="InterPro" id="IPR006097">
    <property type="entry name" value="Glu/Leu/Phe/Val/Trp_DH_dimer"/>
</dbReference>
<evidence type="ECO:0000313" key="9">
    <source>
        <dbReference type="Proteomes" id="UP000000467"/>
    </source>
</evidence>
<feature type="domain" description="Glutamate/phenylalanine/leucine/valine/L-tryptophan dehydrogenase C-terminal" evidence="7">
    <location>
        <begin position="145"/>
        <end position="353"/>
    </location>
</feature>
<protein>
    <submittedName>
        <fullName evidence="8">Leucine dehydrogenase Ldh</fullName>
        <ecNumber evidence="8">1.4.1.9</ecNumber>
    </submittedName>
</protein>
<dbReference type="EC" id="1.4.1.9" evidence="8"/>
<dbReference type="Gene3D" id="3.40.50.720">
    <property type="entry name" value="NAD(P)-binding Rossmann-like Domain"/>
    <property type="match status" value="1"/>
</dbReference>
<dbReference type="InterPro" id="IPR036291">
    <property type="entry name" value="NAD(P)-bd_dom_sf"/>
</dbReference>
<evidence type="ECO:0000256" key="1">
    <source>
        <dbReference type="ARBA" id="ARBA00006382"/>
    </source>
</evidence>
<dbReference type="InterPro" id="IPR016211">
    <property type="entry name" value="Glu/Phe/Leu/Val/Trp_DH_bac/arc"/>
</dbReference>
<dbReference type="eggNOG" id="COG0334">
    <property type="taxonomic scope" value="Bacteria"/>
</dbReference>
<dbReference type="Pfam" id="PF00208">
    <property type="entry name" value="ELFV_dehydrog"/>
    <property type="match status" value="2"/>
</dbReference>
<evidence type="ECO:0000313" key="8">
    <source>
        <dbReference type="EMBL" id="AFV10717.1"/>
    </source>
</evidence>
<evidence type="ECO:0000256" key="5">
    <source>
        <dbReference type="PIRSR" id="PIRSR000188-2"/>
    </source>
</evidence>
<dbReference type="GO" id="GO:0006520">
    <property type="term" value="P:amino acid metabolic process"/>
    <property type="evidence" value="ECO:0007669"/>
    <property type="project" value="InterPro"/>
</dbReference>
<proteinExistence type="inferred from homology"/>
<dbReference type="InterPro" id="IPR046346">
    <property type="entry name" value="Aminoacid_DH-like_N_sf"/>
</dbReference>
<dbReference type="EMBL" id="CP003732">
    <property type="protein sequence ID" value="AFV10717.1"/>
    <property type="molecule type" value="Genomic_DNA"/>
</dbReference>
<evidence type="ECO:0000259" key="7">
    <source>
        <dbReference type="SMART" id="SM00839"/>
    </source>
</evidence>
<dbReference type="HOGENOM" id="CLU_025763_0_0_9"/>
<keyword evidence="2 6" id="KW-0560">Oxidoreductase</keyword>
<dbReference type="InterPro" id="IPR006095">
    <property type="entry name" value="Glu/Leu/Phe/Val/Trp_DH"/>
</dbReference>
<feature type="active site" description="Proton donor/acceptor" evidence="4">
    <location>
        <position position="80"/>
    </location>
</feature>
<feature type="binding site" evidence="5">
    <location>
        <begin position="179"/>
        <end position="184"/>
    </location>
    <ligand>
        <name>NAD(+)</name>
        <dbReference type="ChEBI" id="CHEBI:57540"/>
    </ligand>
</feature>
<dbReference type="Proteomes" id="UP000000467">
    <property type="component" value="Chromosome"/>
</dbReference>
<evidence type="ECO:0000256" key="4">
    <source>
        <dbReference type="PIRSR" id="PIRSR000188-1"/>
    </source>
</evidence>
<comment type="similarity">
    <text evidence="1 6">Belongs to the Glu/Leu/Phe/Val dehydrogenases family.</text>
</comment>
<dbReference type="KEGG" id="tpz:Tph_c04750"/>
<evidence type="ECO:0000256" key="6">
    <source>
        <dbReference type="RuleBase" id="RU004417"/>
    </source>
</evidence>
<dbReference type="RefSeq" id="WP_015049635.1">
    <property type="nucleotide sequence ID" value="NC_018870.1"/>
</dbReference>
<dbReference type="PANTHER" id="PTHR42722:SF1">
    <property type="entry name" value="VALINE DEHYDROGENASE"/>
    <property type="match status" value="1"/>
</dbReference>
<organism evidence="8 9">
    <name type="scientific">Thermacetogenium phaeum (strain ATCC BAA-254 / DSM 26808 / PB)</name>
    <dbReference type="NCBI Taxonomy" id="1089553"/>
    <lineage>
        <taxon>Bacteria</taxon>
        <taxon>Bacillati</taxon>
        <taxon>Bacillota</taxon>
        <taxon>Clostridia</taxon>
        <taxon>Thermoanaerobacterales</taxon>
        <taxon>Thermoanaerobacteraceae</taxon>
        <taxon>Thermacetogenium</taxon>
    </lineage>
</organism>
<dbReference type="PANTHER" id="PTHR42722">
    <property type="entry name" value="LEUCINE DEHYDROGENASE"/>
    <property type="match status" value="1"/>
</dbReference>
<accession>K4LF45</accession>
<dbReference type="STRING" id="1089553.Tph_c04750"/>
<dbReference type="PRINTS" id="PR00082">
    <property type="entry name" value="GLFDHDRGNASE"/>
</dbReference>
<dbReference type="PROSITE" id="PS00074">
    <property type="entry name" value="GLFV_DEHYDROGENASE"/>
    <property type="match status" value="1"/>
</dbReference>
<dbReference type="SUPFAM" id="SSF53223">
    <property type="entry name" value="Aminoacid dehydrogenase-like, N-terminal domain"/>
    <property type="match status" value="1"/>
</dbReference>
<evidence type="ECO:0000256" key="2">
    <source>
        <dbReference type="ARBA" id="ARBA00023002"/>
    </source>
</evidence>
<dbReference type="InterPro" id="IPR006096">
    <property type="entry name" value="Glu/Leu/Phe/Val/Trp_DH_C"/>
</dbReference>
<dbReference type="AlphaFoldDB" id="K4LF45"/>
<dbReference type="SUPFAM" id="SSF51735">
    <property type="entry name" value="NAD(P)-binding Rossmann-fold domains"/>
    <property type="match status" value="1"/>
</dbReference>